<dbReference type="Pfam" id="PF00171">
    <property type="entry name" value="Aldedh"/>
    <property type="match status" value="1"/>
</dbReference>
<dbReference type="SUPFAM" id="SSF53720">
    <property type="entry name" value="ALDH-like"/>
    <property type="match status" value="1"/>
</dbReference>
<dbReference type="GO" id="GO:0006081">
    <property type="term" value="P:aldehyde metabolic process"/>
    <property type="evidence" value="ECO:0007669"/>
    <property type="project" value="InterPro"/>
</dbReference>
<comment type="similarity">
    <text evidence="1">Belongs to the aldehyde dehydrogenase family.</text>
</comment>
<proteinExistence type="inferred from homology"/>
<accession>A0A0B1SIJ9</accession>
<dbReference type="InterPro" id="IPR016163">
    <property type="entry name" value="Ald_DH_C"/>
</dbReference>
<dbReference type="InterPro" id="IPR015590">
    <property type="entry name" value="Aldehyde_DH_dom"/>
</dbReference>
<feature type="domain" description="Aldehyde dehydrogenase" evidence="3">
    <location>
        <begin position="2"/>
        <end position="96"/>
    </location>
</feature>
<dbReference type="PANTHER" id="PTHR43570:SF16">
    <property type="entry name" value="ALDEHYDE DEHYDROGENASE TYPE III, ISOFORM Q"/>
    <property type="match status" value="1"/>
</dbReference>
<evidence type="ECO:0000256" key="1">
    <source>
        <dbReference type="ARBA" id="ARBA00009986"/>
    </source>
</evidence>
<dbReference type="GO" id="GO:0004029">
    <property type="term" value="F:aldehyde dehydrogenase (NAD+) activity"/>
    <property type="evidence" value="ECO:0007669"/>
    <property type="project" value="TreeGrafter"/>
</dbReference>
<evidence type="ECO:0000313" key="5">
    <source>
        <dbReference type="Proteomes" id="UP000053660"/>
    </source>
</evidence>
<dbReference type="InterPro" id="IPR012394">
    <property type="entry name" value="Aldehyde_DH_NAD(P)"/>
</dbReference>
<dbReference type="Proteomes" id="UP000053660">
    <property type="component" value="Unassembled WGS sequence"/>
</dbReference>
<dbReference type="GO" id="GO:0005737">
    <property type="term" value="C:cytoplasm"/>
    <property type="evidence" value="ECO:0007669"/>
    <property type="project" value="TreeGrafter"/>
</dbReference>
<gene>
    <name evidence="4" type="ORF">OESDEN_16936</name>
</gene>
<dbReference type="Gene3D" id="3.40.605.10">
    <property type="entry name" value="Aldehyde Dehydrogenase, Chain A, domain 1"/>
    <property type="match status" value="1"/>
</dbReference>
<protein>
    <recommendedName>
        <fullName evidence="3">Aldehyde dehydrogenase domain-containing protein</fullName>
    </recommendedName>
</protein>
<dbReference type="Gene3D" id="3.40.309.10">
    <property type="entry name" value="Aldehyde Dehydrogenase, Chain A, domain 2"/>
    <property type="match status" value="1"/>
</dbReference>
<evidence type="ECO:0000313" key="4">
    <source>
        <dbReference type="EMBL" id="KHJ83367.1"/>
    </source>
</evidence>
<dbReference type="PANTHER" id="PTHR43570">
    <property type="entry name" value="ALDEHYDE DEHYDROGENASE"/>
    <property type="match status" value="1"/>
</dbReference>
<name>A0A0B1SIJ9_OESDE</name>
<organism evidence="4 5">
    <name type="scientific">Oesophagostomum dentatum</name>
    <name type="common">Nodular worm</name>
    <dbReference type="NCBI Taxonomy" id="61180"/>
    <lineage>
        <taxon>Eukaryota</taxon>
        <taxon>Metazoa</taxon>
        <taxon>Ecdysozoa</taxon>
        <taxon>Nematoda</taxon>
        <taxon>Chromadorea</taxon>
        <taxon>Rhabditida</taxon>
        <taxon>Rhabditina</taxon>
        <taxon>Rhabditomorpha</taxon>
        <taxon>Strongyloidea</taxon>
        <taxon>Strongylidae</taxon>
        <taxon>Oesophagostomum</taxon>
    </lineage>
</organism>
<evidence type="ECO:0000259" key="3">
    <source>
        <dbReference type="Pfam" id="PF00171"/>
    </source>
</evidence>
<dbReference type="InterPro" id="IPR016162">
    <property type="entry name" value="Ald_DH_N"/>
</dbReference>
<keyword evidence="5" id="KW-1185">Reference proteome</keyword>
<keyword evidence="2" id="KW-0560">Oxidoreductase</keyword>
<evidence type="ECO:0000256" key="2">
    <source>
        <dbReference type="ARBA" id="ARBA00023002"/>
    </source>
</evidence>
<dbReference type="OrthoDB" id="440325at2759"/>
<dbReference type="EMBL" id="KN573808">
    <property type="protein sequence ID" value="KHJ83367.1"/>
    <property type="molecule type" value="Genomic_DNA"/>
</dbReference>
<sequence length="112" mass="12436">MKGEIFGPILPILTMDSFEDKCEFVKNRDKPLCAYIFTKDIDKVKCFLRETSSGGVTVNDTMEHAFVSTLPFGGVGNSGMGRITGKYGFDTFVHDKPILIRKGLGRDLLDLL</sequence>
<reference evidence="4 5" key="1">
    <citation type="submission" date="2014-03" db="EMBL/GenBank/DDBJ databases">
        <title>Draft genome of the hookworm Oesophagostomum dentatum.</title>
        <authorList>
            <person name="Mitreva M."/>
        </authorList>
    </citation>
    <scope>NUCLEOTIDE SEQUENCE [LARGE SCALE GENOMIC DNA]</scope>
    <source>
        <strain evidence="4 5">OD-Hann</strain>
    </source>
</reference>
<dbReference type="InterPro" id="IPR016161">
    <property type="entry name" value="Ald_DH/histidinol_DH"/>
</dbReference>
<dbReference type="AlphaFoldDB" id="A0A0B1SIJ9"/>